<dbReference type="InterPro" id="IPR000719">
    <property type="entry name" value="Prot_kinase_dom"/>
</dbReference>
<dbReference type="GO" id="GO:0045088">
    <property type="term" value="P:regulation of innate immune response"/>
    <property type="evidence" value="ECO:0007669"/>
    <property type="project" value="UniProtKB-ARBA"/>
</dbReference>
<dbReference type="GO" id="GO:0032695">
    <property type="term" value="P:negative regulation of interleukin-12 production"/>
    <property type="evidence" value="ECO:0007669"/>
    <property type="project" value="UniProtKB-ARBA"/>
</dbReference>
<feature type="region of interest" description="Disordered" evidence="13">
    <location>
        <begin position="37"/>
        <end position="94"/>
    </location>
</feature>
<dbReference type="GO" id="GO:0000287">
    <property type="term" value="F:magnesium ion binding"/>
    <property type="evidence" value="ECO:0007669"/>
    <property type="project" value="UniProtKB-ARBA"/>
</dbReference>
<dbReference type="FunFam" id="1.10.533.10:FF:000055">
    <property type="entry name" value="Interleukin-1 receptor-associated kinase 3"/>
    <property type="match status" value="1"/>
</dbReference>
<name>A0A4X1W2N3_PIG</name>
<dbReference type="FunFam" id="1.10.510.10:FF:000461">
    <property type="entry name" value="Interleukin 1 receptor associated kinase 3"/>
    <property type="match status" value="1"/>
</dbReference>
<evidence type="ECO:0000259" key="14">
    <source>
        <dbReference type="PROSITE" id="PS50011"/>
    </source>
</evidence>
<evidence type="ECO:0000256" key="11">
    <source>
        <dbReference type="ARBA" id="ARBA00077715"/>
    </source>
</evidence>
<evidence type="ECO:0000313" key="17">
    <source>
        <dbReference type="Proteomes" id="UP000314985"/>
    </source>
</evidence>
<keyword evidence="8" id="KW-0539">Nucleus</keyword>
<evidence type="ECO:0000256" key="6">
    <source>
        <dbReference type="ARBA" id="ARBA00022741"/>
    </source>
</evidence>
<reference evidence="16 17" key="1">
    <citation type="submission" date="2017-08" db="EMBL/GenBank/DDBJ databases">
        <title>USMARCv1.0.</title>
        <authorList>
            <person name="Hannum G.I."/>
            <person name="Koren S."/>
            <person name="Schroeder S.G."/>
            <person name="Chin S.C."/>
            <person name="Nonneman D.J."/>
            <person name="Becker S.A."/>
            <person name="Rosen B.D."/>
            <person name="Bickhart D.M."/>
            <person name="Putnam N.H."/>
            <person name="Green R.E."/>
            <person name="Tuggle C.K."/>
            <person name="Liu H."/>
            <person name="Rohrer G.A."/>
            <person name="Warr A."/>
            <person name="Hall R."/>
            <person name="Kim K."/>
            <person name="Hume D.A."/>
            <person name="Talbot R."/>
            <person name="Chow W."/>
            <person name="Howe K."/>
            <person name="Schwartz A.S."/>
            <person name="Watson M."/>
            <person name="Archibald A.L."/>
            <person name="Phillippy A.M."/>
            <person name="Smith T.P.L."/>
        </authorList>
    </citation>
    <scope>NUCLEOTIDE SEQUENCE [LARGE SCALE GENOMIC DNA]</scope>
</reference>
<keyword evidence="4" id="KW-0963">Cytoplasm</keyword>
<feature type="compositionally biased region" description="Low complexity" evidence="13">
    <location>
        <begin position="713"/>
        <end position="733"/>
    </location>
</feature>
<evidence type="ECO:0000256" key="12">
    <source>
        <dbReference type="ARBA" id="ARBA00081742"/>
    </source>
</evidence>
<reference evidence="16" key="2">
    <citation type="submission" date="2025-08" db="UniProtKB">
        <authorList>
            <consortium name="Ensembl"/>
        </authorList>
    </citation>
    <scope>IDENTIFICATION</scope>
</reference>
<dbReference type="SUPFAM" id="SSF47986">
    <property type="entry name" value="DEATH domain"/>
    <property type="match status" value="1"/>
</dbReference>
<dbReference type="PROSITE" id="PS50017">
    <property type="entry name" value="DEATH_DOMAIN"/>
    <property type="match status" value="1"/>
</dbReference>
<dbReference type="CDD" id="cd08796">
    <property type="entry name" value="Death_IRAK-M"/>
    <property type="match status" value="1"/>
</dbReference>
<keyword evidence="6" id="KW-0547">Nucleotide-binding</keyword>
<dbReference type="GO" id="GO:0032720">
    <property type="term" value="P:negative regulation of tumor necrosis factor production"/>
    <property type="evidence" value="ECO:0007669"/>
    <property type="project" value="UniProtKB-ARBA"/>
</dbReference>
<evidence type="ECO:0000256" key="7">
    <source>
        <dbReference type="ARBA" id="ARBA00022840"/>
    </source>
</evidence>
<dbReference type="GO" id="GO:0009615">
    <property type="term" value="P:response to virus"/>
    <property type="evidence" value="ECO:0007669"/>
    <property type="project" value="UniProtKB-ARBA"/>
</dbReference>
<dbReference type="GO" id="GO:0043244">
    <property type="term" value="P:regulation of protein-containing complex disassembly"/>
    <property type="evidence" value="ECO:0007669"/>
    <property type="project" value="UniProtKB-ARBA"/>
</dbReference>
<dbReference type="InterPro" id="IPR011009">
    <property type="entry name" value="Kinase-like_dom_sf"/>
</dbReference>
<feature type="domain" description="Death" evidence="15">
    <location>
        <begin position="183"/>
        <end position="248"/>
    </location>
</feature>
<dbReference type="InterPro" id="IPR011029">
    <property type="entry name" value="DEATH-like_dom_sf"/>
</dbReference>
<feature type="domain" description="Protein kinase" evidence="14">
    <location>
        <begin position="307"/>
        <end position="594"/>
    </location>
</feature>
<protein>
    <recommendedName>
        <fullName evidence="10">Interleukin-1 receptor-associated kinase 3</fullName>
    </recommendedName>
    <alternativeName>
        <fullName evidence="11">IL-1 receptor-associated kinase M</fullName>
    </alternativeName>
    <alternativeName>
        <fullName evidence="12">Inactive IL-1 receptor-associated kinase 3</fullName>
    </alternativeName>
</protein>
<dbReference type="GO" id="GO:0043409">
    <property type="term" value="P:negative regulation of MAPK cascade"/>
    <property type="evidence" value="ECO:0007669"/>
    <property type="project" value="UniProtKB-ARBA"/>
</dbReference>
<dbReference type="GO" id="GO:0032715">
    <property type="term" value="P:negative regulation of interleukin-6 production"/>
    <property type="evidence" value="ECO:0007669"/>
    <property type="project" value="UniProtKB-ARBA"/>
</dbReference>
<dbReference type="PROSITE" id="PS50011">
    <property type="entry name" value="PROTEIN_KINASE_DOM"/>
    <property type="match status" value="1"/>
</dbReference>
<dbReference type="PANTHER" id="PTHR24419">
    <property type="entry name" value="INTERLEUKIN-1 RECEPTOR-ASSOCIATED KINASE"/>
    <property type="match status" value="1"/>
</dbReference>
<dbReference type="GO" id="GO:0070498">
    <property type="term" value="P:interleukin-1-mediated signaling pathway"/>
    <property type="evidence" value="ECO:0007669"/>
    <property type="project" value="UniProtKB-ARBA"/>
</dbReference>
<evidence type="ECO:0000256" key="1">
    <source>
        <dbReference type="ARBA" id="ARBA00004123"/>
    </source>
</evidence>
<dbReference type="GO" id="GO:0005634">
    <property type="term" value="C:nucleus"/>
    <property type="evidence" value="ECO:0007669"/>
    <property type="project" value="UniProtKB-SubCell"/>
</dbReference>
<dbReference type="Pfam" id="PF00069">
    <property type="entry name" value="Pkinase"/>
    <property type="match status" value="1"/>
</dbReference>
<dbReference type="GO" id="GO:0004674">
    <property type="term" value="F:protein serine/threonine kinase activity"/>
    <property type="evidence" value="ECO:0007669"/>
    <property type="project" value="UniProtKB-ARBA"/>
</dbReference>
<evidence type="ECO:0000256" key="4">
    <source>
        <dbReference type="ARBA" id="ARBA00022490"/>
    </source>
</evidence>
<dbReference type="GO" id="GO:0032496">
    <property type="term" value="P:response to lipopolysaccharide"/>
    <property type="evidence" value="ECO:0007669"/>
    <property type="project" value="UniProtKB-ARBA"/>
</dbReference>
<evidence type="ECO:0000256" key="2">
    <source>
        <dbReference type="ARBA" id="ARBA00004496"/>
    </source>
</evidence>
<dbReference type="Gene3D" id="1.10.510.10">
    <property type="entry name" value="Transferase(Phosphotransferase) domain 1"/>
    <property type="match status" value="1"/>
</dbReference>
<keyword evidence="7" id="KW-0067">ATP-binding</keyword>
<evidence type="ECO:0000256" key="13">
    <source>
        <dbReference type="SAM" id="MobiDB-lite"/>
    </source>
</evidence>
<dbReference type="GO" id="GO:0005737">
    <property type="term" value="C:cytoplasm"/>
    <property type="evidence" value="ECO:0007669"/>
    <property type="project" value="UniProtKB-SubCell"/>
</dbReference>
<dbReference type="GO" id="GO:0002684">
    <property type="term" value="P:positive regulation of immune system process"/>
    <property type="evidence" value="ECO:0007669"/>
    <property type="project" value="UniProtKB-ARBA"/>
</dbReference>
<dbReference type="PANTHER" id="PTHR24419:SF7">
    <property type="entry name" value="INTERLEUKIN-1 RECEPTOR-ASSOCIATED KINASE 3"/>
    <property type="match status" value="1"/>
</dbReference>
<dbReference type="SUPFAM" id="SSF56112">
    <property type="entry name" value="Protein kinase-like (PK-like)"/>
    <property type="match status" value="1"/>
</dbReference>
<evidence type="ECO:0000256" key="5">
    <source>
        <dbReference type="ARBA" id="ARBA00022553"/>
    </source>
</evidence>
<feature type="region of interest" description="Disordered" evidence="13">
    <location>
        <begin position="616"/>
        <end position="638"/>
    </location>
</feature>
<dbReference type="FunFam" id="3.30.200.20:FF:000364">
    <property type="entry name" value="Interleukin 1 receptor associated kinase 3"/>
    <property type="match status" value="1"/>
</dbReference>
<dbReference type="Gene3D" id="1.10.533.10">
    <property type="entry name" value="Death Domain, Fas"/>
    <property type="match status" value="1"/>
</dbReference>
<dbReference type="SMART" id="SM00005">
    <property type="entry name" value="DEATH"/>
    <property type="match status" value="1"/>
</dbReference>
<organism evidence="16 17">
    <name type="scientific">Sus scrofa</name>
    <name type="common">Pig</name>
    <dbReference type="NCBI Taxonomy" id="9823"/>
    <lineage>
        <taxon>Eukaryota</taxon>
        <taxon>Metazoa</taxon>
        <taxon>Chordata</taxon>
        <taxon>Craniata</taxon>
        <taxon>Vertebrata</taxon>
        <taxon>Euteleostomi</taxon>
        <taxon>Mammalia</taxon>
        <taxon>Eutheria</taxon>
        <taxon>Laurasiatheria</taxon>
        <taxon>Artiodactyla</taxon>
        <taxon>Suina</taxon>
        <taxon>Suidae</taxon>
        <taxon>Sus</taxon>
    </lineage>
</organism>
<evidence type="ECO:0000256" key="8">
    <source>
        <dbReference type="ARBA" id="ARBA00023242"/>
    </source>
</evidence>
<dbReference type="GO" id="GO:0001960">
    <property type="term" value="P:negative regulation of cytokine-mediated signaling pathway"/>
    <property type="evidence" value="ECO:0007669"/>
    <property type="project" value="UniProtKB-ARBA"/>
</dbReference>
<dbReference type="Proteomes" id="UP000314985">
    <property type="component" value="Chromosome 5"/>
</dbReference>
<accession>A0A4X1W2N3</accession>
<keyword evidence="5" id="KW-0597">Phosphoprotein</keyword>
<dbReference type="AlphaFoldDB" id="A0A4X1W2N3"/>
<dbReference type="Ensembl" id="ENSSSCT00070057316.1">
    <property type="protein sequence ID" value="ENSSSCP00070048724.1"/>
    <property type="gene ID" value="ENSSSCG00070028568.1"/>
</dbReference>
<comment type="function">
    <text evidence="9">Putative inactive protein kinase which regulates signaling downstream of immune receptors including IL1R and Toll-like receptors. Inhibits dissociation of IRAK1 and IRAK4 from the Toll-like receptor signaling complex by either inhibiting the phosphorylation of IRAK1 and IRAK4 or stabilizing the receptor complex. Upon IL33-induced lung inflammation, positively regulates expression of IL6, CSF3, CXCL2 and CCL5 mRNAs in dendritic cells.</text>
</comment>
<feature type="region of interest" description="Disordered" evidence="13">
    <location>
        <begin position="678"/>
        <end position="752"/>
    </location>
</feature>
<evidence type="ECO:0000259" key="15">
    <source>
        <dbReference type="PROSITE" id="PS50017"/>
    </source>
</evidence>
<evidence type="ECO:0000256" key="3">
    <source>
        <dbReference type="ARBA" id="ARBA00008718"/>
    </source>
</evidence>
<evidence type="ECO:0000313" key="16">
    <source>
        <dbReference type="Ensembl" id="ENSSSCP00070048724.1"/>
    </source>
</evidence>
<dbReference type="InterPro" id="IPR000488">
    <property type="entry name" value="Death_dom"/>
</dbReference>
<dbReference type="InterPro" id="IPR042747">
    <property type="entry name" value="IRAK3_death"/>
</dbReference>
<comment type="similarity">
    <text evidence="3">Belongs to the protein kinase superfamily. TKL Ser/Thr protein kinase family. Pelle subfamily.</text>
</comment>
<evidence type="ECO:0000256" key="9">
    <source>
        <dbReference type="ARBA" id="ARBA00055022"/>
    </source>
</evidence>
<dbReference type="GO" id="GO:0042177">
    <property type="term" value="P:negative regulation of protein catabolic process"/>
    <property type="evidence" value="ECO:0007669"/>
    <property type="project" value="UniProtKB-ARBA"/>
</dbReference>
<sequence length="752" mass="83323">MTGHLISIQARPRGWRTLHQFCASGFSPALTLRLASSGHVPKPQERKDCRKLKAREKAEAATGRNRGRAGVRGGSPGSDAVRHGGPAPRAAGARRVRLSWPPSWKQDFRGCVTATRGRGEASAPHPSPAWPLVSSGAAMAWTAAGSGGARGALSAHTLLFDMPPTLLGEFCAVLDSCDGALGWRGLAERLSSSWLDVRHIEKYVDQGKSGTRELLWSWAQKNKTIGDLLQVLQEMGHHRAIHLIANYGAALNPSEWNHQGKRFPNVLSKEIANVTVANAPIPERNEKGILLKSSISFQNIIEGTKNFHQDFLIGEGEIFEVYRVEIQNRTYAIKLFKQEKKMQCKKQWKSFLSELEVLLLFHHPNILELVAYFTKSEKFCLVYPYMRNGSLFDRLQCVDNTAPLSWHVRISVLIGTAKAIQYLHSREPCSVICGSVSSANILLDDQFQPKLTDFAMAHFRPHLEHQSSTISLASSSSKHLWYMPEEYIRQGKLSIKTDVYSFGIVIMEVLTGCKVVLDEPKHIQLRDLLIELMEKRGLDSCISFLDKKVHPCPQNFSAKLFSLAGQCAATRAKLRPSMDEVLTVLESSQASLYFAEDPPTSLKSFRSPSPLFFDNVPSIPVEDDENQNNPSLPHDTGLRKDRLAQKTPFECSQSEVTYLGFDRKSGTKRNEDACNAASFPCEESSSSEHAAPSKDSRASPVPMDSSAEVPGHSCRSSRPVQTSSSSEVSWSECEPYRKASVSTEDGEESKCC</sequence>
<dbReference type="GO" id="GO:0005524">
    <property type="term" value="F:ATP binding"/>
    <property type="evidence" value="ECO:0007669"/>
    <property type="project" value="UniProtKB-KW"/>
</dbReference>
<evidence type="ECO:0000256" key="10">
    <source>
        <dbReference type="ARBA" id="ARBA00073103"/>
    </source>
</evidence>
<dbReference type="Gene3D" id="3.30.200.20">
    <property type="entry name" value="Phosphorylase Kinase, domain 1"/>
    <property type="match status" value="1"/>
</dbReference>
<comment type="subcellular location">
    <subcellularLocation>
        <location evidence="2">Cytoplasm</location>
    </subcellularLocation>
    <subcellularLocation>
        <location evidence="1">Nucleus</location>
    </subcellularLocation>
</comment>
<proteinExistence type="inferred from homology"/>
<dbReference type="Pfam" id="PF00531">
    <property type="entry name" value="Death"/>
    <property type="match status" value="1"/>
</dbReference>